<dbReference type="EMBL" id="JADIKD010000011">
    <property type="protein sequence ID" value="MFK2918340.1"/>
    <property type="molecule type" value="Genomic_DNA"/>
</dbReference>
<reference evidence="1 2" key="1">
    <citation type="submission" date="2020-10" db="EMBL/GenBank/DDBJ databases">
        <title>Phylogeny of dyella-like bacteria.</title>
        <authorList>
            <person name="Fu J."/>
        </authorList>
    </citation>
    <scope>NUCLEOTIDE SEQUENCE [LARGE SCALE GENOMIC DNA]</scope>
    <source>
        <strain evidence="1 2">BB4</strain>
    </source>
</reference>
<dbReference type="RefSeq" id="WP_379985838.1">
    <property type="nucleotide sequence ID" value="NZ_JADIKD010000011.1"/>
</dbReference>
<proteinExistence type="predicted"/>
<evidence type="ECO:0000313" key="1">
    <source>
        <dbReference type="EMBL" id="MFK2918340.1"/>
    </source>
</evidence>
<gene>
    <name evidence="1" type="ORF">ISS97_13790</name>
</gene>
<protein>
    <submittedName>
        <fullName evidence="1">Uncharacterized protein</fullName>
    </submittedName>
</protein>
<dbReference type="Proteomes" id="UP001620408">
    <property type="component" value="Unassembled WGS sequence"/>
</dbReference>
<evidence type="ECO:0000313" key="2">
    <source>
        <dbReference type="Proteomes" id="UP001620408"/>
    </source>
</evidence>
<comment type="caution">
    <text evidence="1">The sequence shown here is derived from an EMBL/GenBank/DDBJ whole genome shotgun (WGS) entry which is preliminary data.</text>
</comment>
<keyword evidence="2" id="KW-1185">Reference proteome</keyword>
<accession>A0ABW8K614</accession>
<organism evidence="1 2">
    <name type="scientific">Dyella koreensis</name>
    <dbReference type="NCBI Taxonomy" id="311235"/>
    <lineage>
        <taxon>Bacteria</taxon>
        <taxon>Pseudomonadati</taxon>
        <taxon>Pseudomonadota</taxon>
        <taxon>Gammaproteobacteria</taxon>
        <taxon>Lysobacterales</taxon>
        <taxon>Rhodanobacteraceae</taxon>
        <taxon>Dyella</taxon>
    </lineage>
</organism>
<name>A0ABW8K614_9GAMM</name>
<dbReference type="SUPFAM" id="SSF144064">
    <property type="entry name" value="Heme iron utilization protein-like"/>
    <property type="match status" value="1"/>
</dbReference>
<sequence length="191" mass="20957">MFGWLTHALATVCPHFHTPAGQPRWLRIAPEALVSRLPLLGSVLYLPMHAGDASAEHSARGWLADRVELIPLLHTHWLLAACVIGSDGPREWIECVDANGCLRARLHLLPDTDYLAWDVLLSAGEPIVAPPFGRVQRPFRAACARLFGFRHKQMSGLHVLSCTETVHLSALGQGIAREVAKAEALELSRSD</sequence>